<keyword evidence="2 5" id="KW-0808">Transferase</keyword>
<dbReference type="PROSITE" id="PS00094">
    <property type="entry name" value="C5_MTASE_1"/>
    <property type="match status" value="1"/>
</dbReference>
<dbReference type="InterPro" id="IPR031303">
    <property type="entry name" value="C5_meth_CS"/>
</dbReference>
<feature type="active site" evidence="5">
    <location>
        <position position="155"/>
    </location>
</feature>
<dbReference type="EMBL" id="AESD01000772">
    <property type="protein sequence ID" value="EHJ10125.1"/>
    <property type="molecule type" value="Genomic_DNA"/>
</dbReference>
<dbReference type="GeneID" id="88768457"/>
<evidence type="ECO:0000313" key="9">
    <source>
        <dbReference type="Proteomes" id="UP000003477"/>
    </source>
</evidence>
<dbReference type="GO" id="GO:0044027">
    <property type="term" value="P:negative regulation of gene expression via chromosomal CpG island methylation"/>
    <property type="evidence" value="ECO:0007669"/>
    <property type="project" value="TreeGrafter"/>
</dbReference>
<dbReference type="Proteomes" id="UP000003477">
    <property type="component" value="Unassembled WGS sequence"/>
</dbReference>
<dbReference type="InterPro" id="IPR029063">
    <property type="entry name" value="SAM-dependent_MTases_sf"/>
</dbReference>
<keyword evidence="3 5" id="KW-0949">S-adenosyl-L-methionine</keyword>
<sequence>MKNKNNNKNIGHYFEGTDAQWYKGRELTNEEREVFKQRSVKSHQAKIKALNGEGITPIHPINSPKLNPEDLMPKLKPNHLKVLSLFSGGGGLDLGFDHAGFQHYQSYEIIRDAAVTIMQNRPQWNVFYGDDGNVKNKNWSFLKNQIDVIHGGPPCQPFSIAGHQNGGEDDRDLFPEFIRAILAIEPTAFVAENVKALRNKKFEGYLNQKIIAPLSQNYKILIFELSAASFGVPQKRDRIFIVGLKKDQVSKQFIIPKPTHNFAHLLPSKNNYNSKQLSLFDSFSSENQDHNLLKCMGVRQALGLPNIGYDALSPTIRSGLTGPRHTTSILSSSSAKKQWEQLEIWPNGVAKNRLNAHKFVAKNRHFRLSVQDCAIIQGFPESWLFNGAVYMILGQVGNSVPPPMAYHVAKALLQTLI</sequence>
<dbReference type="PATRIC" id="fig|423471.3.peg.4791"/>
<dbReference type="PROSITE" id="PS00095">
    <property type="entry name" value="C5_MTASE_2"/>
    <property type="match status" value="1"/>
</dbReference>
<evidence type="ECO:0000256" key="2">
    <source>
        <dbReference type="ARBA" id="ARBA00022679"/>
    </source>
</evidence>
<dbReference type="PRINTS" id="PR00105">
    <property type="entry name" value="C5METTRFRASE"/>
</dbReference>
<evidence type="ECO:0000256" key="7">
    <source>
        <dbReference type="RuleBase" id="RU000417"/>
    </source>
</evidence>
<dbReference type="Gene3D" id="3.90.120.10">
    <property type="entry name" value="DNA Methylase, subunit A, domain 2"/>
    <property type="match status" value="1"/>
</dbReference>
<evidence type="ECO:0000256" key="4">
    <source>
        <dbReference type="ARBA" id="ARBA00022747"/>
    </source>
</evidence>
<protein>
    <recommendedName>
        <fullName evidence="7">Cytosine-specific methyltransferase</fullName>
        <ecNumber evidence="7">2.1.1.37</ecNumber>
    </recommendedName>
</protein>
<evidence type="ECO:0000256" key="6">
    <source>
        <dbReference type="RuleBase" id="RU000416"/>
    </source>
</evidence>
<dbReference type="InterPro" id="IPR018117">
    <property type="entry name" value="C5_DNA_meth_AS"/>
</dbReference>
<organism evidence="8 9">
    <name type="scientific">Crocosphaera watsonii WH 0003</name>
    <dbReference type="NCBI Taxonomy" id="423471"/>
    <lineage>
        <taxon>Bacteria</taxon>
        <taxon>Bacillati</taxon>
        <taxon>Cyanobacteriota</taxon>
        <taxon>Cyanophyceae</taxon>
        <taxon>Oscillatoriophycideae</taxon>
        <taxon>Chroococcales</taxon>
        <taxon>Aphanothecaceae</taxon>
        <taxon>Crocosphaera</taxon>
    </lineage>
</organism>
<comment type="caution">
    <text evidence="8">The sequence shown here is derived from an EMBL/GenBank/DDBJ whole genome shotgun (WGS) entry which is preliminary data.</text>
</comment>
<dbReference type="Gene3D" id="3.40.50.150">
    <property type="entry name" value="Vaccinia Virus protein VP39"/>
    <property type="match status" value="1"/>
</dbReference>
<dbReference type="SUPFAM" id="SSF53335">
    <property type="entry name" value="S-adenosyl-L-methionine-dependent methyltransferases"/>
    <property type="match status" value="1"/>
</dbReference>
<reference evidence="8 9" key="1">
    <citation type="journal article" date="2011" name="Front. Microbiol.">
        <title>Two Strains of Crocosphaera watsonii with Highly Conserved Genomes are Distinguished by Strain-Specific Features.</title>
        <authorList>
            <person name="Bench S.R."/>
            <person name="Ilikchyan I.N."/>
            <person name="Tripp H.J."/>
            <person name="Zehr J.P."/>
        </authorList>
    </citation>
    <scope>NUCLEOTIDE SEQUENCE [LARGE SCALE GENOMIC DNA]</scope>
    <source>
        <strain evidence="8 9">WH 0003</strain>
    </source>
</reference>
<proteinExistence type="inferred from homology"/>
<name>G5JCG3_CROWT</name>
<keyword evidence="1 5" id="KW-0489">Methyltransferase</keyword>
<evidence type="ECO:0000256" key="3">
    <source>
        <dbReference type="ARBA" id="ARBA00022691"/>
    </source>
</evidence>
<dbReference type="Pfam" id="PF00145">
    <property type="entry name" value="DNA_methylase"/>
    <property type="match status" value="1"/>
</dbReference>
<evidence type="ECO:0000313" key="8">
    <source>
        <dbReference type="EMBL" id="EHJ10125.1"/>
    </source>
</evidence>
<dbReference type="NCBIfam" id="TIGR00675">
    <property type="entry name" value="dcm"/>
    <property type="match status" value="1"/>
</dbReference>
<gene>
    <name evidence="8" type="ORF">CWATWH0003_5123</name>
</gene>
<comment type="catalytic activity">
    <reaction evidence="7">
        <text>a 2'-deoxycytidine in DNA + S-adenosyl-L-methionine = a 5-methyl-2'-deoxycytidine in DNA + S-adenosyl-L-homocysteine + H(+)</text>
        <dbReference type="Rhea" id="RHEA:13681"/>
        <dbReference type="Rhea" id="RHEA-COMP:11369"/>
        <dbReference type="Rhea" id="RHEA-COMP:11370"/>
        <dbReference type="ChEBI" id="CHEBI:15378"/>
        <dbReference type="ChEBI" id="CHEBI:57856"/>
        <dbReference type="ChEBI" id="CHEBI:59789"/>
        <dbReference type="ChEBI" id="CHEBI:85452"/>
        <dbReference type="ChEBI" id="CHEBI:85454"/>
        <dbReference type="EC" id="2.1.1.37"/>
    </reaction>
</comment>
<dbReference type="GO" id="GO:0032259">
    <property type="term" value="P:methylation"/>
    <property type="evidence" value="ECO:0007669"/>
    <property type="project" value="UniProtKB-KW"/>
</dbReference>
<dbReference type="REBASE" id="43097">
    <property type="entry name" value="M.Cwa3ORF5123P"/>
</dbReference>
<dbReference type="GO" id="GO:0003677">
    <property type="term" value="F:DNA binding"/>
    <property type="evidence" value="ECO:0007669"/>
    <property type="project" value="TreeGrafter"/>
</dbReference>
<dbReference type="PANTHER" id="PTHR10629">
    <property type="entry name" value="CYTOSINE-SPECIFIC METHYLTRANSFERASE"/>
    <property type="match status" value="1"/>
</dbReference>
<comment type="similarity">
    <text evidence="5 6">Belongs to the class I-like SAM-binding methyltransferase superfamily. C5-methyltransferase family.</text>
</comment>
<dbReference type="GO" id="GO:0009307">
    <property type="term" value="P:DNA restriction-modification system"/>
    <property type="evidence" value="ECO:0007669"/>
    <property type="project" value="UniProtKB-KW"/>
</dbReference>
<dbReference type="InterPro" id="IPR001525">
    <property type="entry name" value="C5_MeTfrase"/>
</dbReference>
<dbReference type="PANTHER" id="PTHR10629:SF52">
    <property type="entry name" value="DNA (CYTOSINE-5)-METHYLTRANSFERASE 1"/>
    <property type="match status" value="1"/>
</dbReference>
<dbReference type="RefSeq" id="WP_007312902.1">
    <property type="nucleotide sequence ID" value="NZ_AESD01000772.1"/>
</dbReference>
<dbReference type="GO" id="GO:0003886">
    <property type="term" value="F:DNA (cytosine-5-)-methyltransferase activity"/>
    <property type="evidence" value="ECO:0007669"/>
    <property type="project" value="UniProtKB-EC"/>
</dbReference>
<evidence type="ECO:0000256" key="5">
    <source>
        <dbReference type="PROSITE-ProRule" id="PRU01016"/>
    </source>
</evidence>
<dbReference type="EC" id="2.1.1.37" evidence="7"/>
<keyword evidence="4" id="KW-0680">Restriction system</keyword>
<dbReference type="InterPro" id="IPR050390">
    <property type="entry name" value="C5-Methyltransferase"/>
</dbReference>
<evidence type="ECO:0000256" key="1">
    <source>
        <dbReference type="ARBA" id="ARBA00022603"/>
    </source>
</evidence>
<dbReference type="PROSITE" id="PS51679">
    <property type="entry name" value="SAM_MT_C5"/>
    <property type="match status" value="1"/>
</dbReference>
<accession>G5JCG3</accession>
<dbReference type="AlphaFoldDB" id="G5JCG3"/>